<dbReference type="RefSeq" id="WP_142817555.1">
    <property type="nucleotide sequence ID" value="NZ_CP035503.1"/>
</dbReference>
<dbReference type="EMBL" id="CP035503">
    <property type="protein sequence ID" value="QDL36384.1"/>
    <property type="molecule type" value="Genomic_DNA"/>
</dbReference>
<dbReference type="KEGG" id="rhf:EUB48_03010"/>
<name>A0A515D7I7_9BURK</name>
<reference evidence="1 2" key="1">
    <citation type="submission" date="2019-01" db="EMBL/GenBank/DDBJ databases">
        <title>Genomic insights into a novel species Rhodoferax sp.</title>
        <authorList>
            <person name="Jin L."/>
        </authorList>
    </citation>
    <scope>NUCLEOTIDE SEQUENCE [LARGE SCALE GENOMIC DNA]</scope>
    <source>
        <strain evidence="1 2">CHu59-6-5</strain>
    </source>
</reference>
<keyword evidence="2" id="KW-1185">Reference proteome</keyword>
<evidence type="ECO:0000313" key="1">
    <source>
        <dbReference type="EMBL" id="QDL36384.1"/>
    </source>
</evidence>
<protein>
    <submittedName>
        <fullName evidence="1">Uncharacterized protein</fullName>
    </submittedName>
</protein>
<dbReference type="AlphaFoldDB" id="A0A515D7I7"/>
<organism evidence="1 2">
    <name type="scientific">Rhodoferax sediminis</name>
    <dbReference type="NCBI Taxonomy" id="2509614"/>
    <lineage>
        <taxon>Bacteria</taxon>
        <taxon>Pseudomonadati</taxon>
        <taxon>Pseudomonadota</taxon>
        <taxon>Betaproteobacteria</taxon>
        <taxon>Burkholderiales</taxon>
        <taxon>Comamonadaceae</taxon>
        <taxon>Rhodoferax</taxon>
    </lineage>
</organism>
<sequence length="98" mass="10359">MNLKQAPLSRPAGWKSVCLAAVFLGVASSMLPMSVGAGQGSASFQISLRIVARPPAPQVSQQVISAGSPGYPPHPMFKSQVMTEQKSGDKFIVLKTEF</sequence>
<accession>A0A515D7I7</accession>
<proteinExistence type="predicted"/>
<gene>
    <name evidence="1" type="ORF">EUB48_03010</name>
</gene>
<dbReference type="OrthoDB" id="8917714at2"/>
<dbReference type="Proteomes" id="UP000316798">
    <property type="component" value="Chromosome"/>
</dbReference>
<evidence type="ECO:0000313" key="2">
    <source>
        <dbReference type="Proteomes" id="UP000316798"/>
    </source>
</evidence>